<dbReference type="PANTHER" id="PTHR11002">
    <property type="entry name" value="CARBONIC ANHYDRASE"/>
    <property type="match status" value="1"/>
</dbReference>
<evidence type="ECO:0000256" key="1">
    <source>
        <dbReference type="ARBA" id="ARBA00002904"/>
    </source>
</evidence>
<protein>
    <recommendedName>
        <fullName evidence="3 9">Carbonic anhydrase</fullName>
        <ecNumber evidence="3 9">4.2.1.1</ecNumber>
    </recommendedName>
    <alternativeName>
        <fullName evidence="9">Carbonate dehydratase</fullName>
    </alternativeName>
</protein>
<sequence>MAVPAPSFVSRDPFPSAPIALYSNSFLEIHRPSSRASTIFGQKLESEETEQTHLRLSTVLRSNSGLTLKASREPAGLTKQLRNGKFETELKKTDECDLFDDLKYRFLIFKRQKYMENSKHFQDLAKGQAPKFMVIACADSRVCPSNILGFQPGEAFMLRNIANLVPPFENGPSETNAALEFSVNFLKVENVLVIGHSRCGGIQALMSMPDDENSSSFIRNWVVIGKNARIRTEAAASNLCFDQQCRHCEKESINNSLSNLLTYPWIEEKVAKGELFLHGGYYDFIDCTFEKWTLDYRGRAKEENAIIAVKDRSFWW</sequence>
<dbReference type="Pfam" id="PF00484">
    <property type="entry name" value="Pro_CA"/>
    <property type="match status" value="1"/>
</dbReference>
<feature type="binding site" evidence="8">
    <location>
        <position position="196"/>
    </location>
    <ligand>
        <name>Zn(2+)</name>
        <dbReference type="ChEBI" id="CHEBI:29105"/>
    </ligand>
</feature>
<proteinExistence type="inferred from homology"/>
<comment type="caution">
    <text evidence="10">The sequence shown here is derived from an EMBL/GenBank/DDBJ whole genome shotgun (WGS) entry which is preliminary data.</text>
</comment>
<dbReference type="InterPro" id="IPR036874">
    <property type="entry name" value="Carbonic_anhydrase_sf"/>
</dbReference>
<dbReference type="FunFam" id="3.40.1050.10:FF:000003">
    <property type="entry name" value="Carbonic anhydrase"/>
    <property type="match status" value="1"/>
</dbReference>
<comment type="cofactor">
    <cofactor evidence="8">
        <name>Zn(2+)</name>
        <dbReference type="ChEBI" id="CHEBI:29105"/>
    </cofactor>
    <text evidence="8">Binds 1 zinc ion per subunit.</text>
</comment>
<evidence type="ECO:0000256" key="3">
    <source>
        <dbReference type="ARBA" id="ARBA00012925"/>
    </source>
</evidence>
<keyword evidence="11" id="KW-1185">Reference proteome</keyword>
<dbReference type="Gene3D" id="3.40.1050.10">
    <property type="entry name" value="Carbonic anhydrase"/>
    <property type="match status" value="1"/>
</dbReference>
<feature type="binding site" evidence="8">
    <location>
        <position position="137"/>
    </location>
    <ligand>
        <name>Zn(2+)</name>
        <dbReference type="ChEBI" id="CHEBI:29105"/>
    </ligand>
</feature>
<dbReference type="InterPro" id="IPR045066">
    <property type="entry name" value="Beta_CA_cladeB"/>
</dbReference>
<dbReference type="GO" id="GO:0008270">
    <property type="term" value="F:zinc ion binding"/>
    <property type="evidence" value="ECO:0007669"/>
    <property type="project" value="UniProtKB-UniRule"/>
</dbReference>
<dbReference type="GO" id="GO:0004089">
    <property type="term" value="F:carbonate dehydratase activity"/>
    <property type="evidence" value="ECO:0007669"/>
    <property type="project" value="UniProtKB-UniRule"/>
</dbReference>
<feature type="binding site" evidence="8">
    <location>
        <position position="139"/>
    </location>
    <ligand>
        <name>Zn(2+)</name>
        <dbReference type="ChEBI" id="CHEBI:29105"/>
    </ligand>
</feature>
<keyword evidence="6 9" id="KW-0456">Lyase</keyword>
<dbReference type="SMART" id="SM00947">
    <property type="entry name" value="Pro_CA"/>
    <property type="match status" value="1"/>
</dbReference>
<dbReference type="Proteomes" id="UP001163823">
    <property type="component" value="Chromosome 5"/>
</dbReference>
<evidence type="ECO:0000313" key="11">
    <source>
        <dbReference type="Proteomes" id="UP001163823"/>
    </source>
</evidence>
<evidence type="ECO:0000256" key="4">
    <source>
        <dbReference type="ARBA" id="ARBA00022799"/>
    </source>
</evidence>
<dbReference type="PANTHER" id="PTHR11002:SF12">
    <property type="entry name" value="CARBONIC ANHYDRASE"/>
    <property type="match status" value="1"/>
</dbReference>
<dbReference type="EMBL" id="JARAOO010000005">
    <property type="protein sequence ID" value="KAJ7968299.1"/>
    <property type="molecule type" value="Genomic_DNA"/>
</dbReference>
<organism evidence="10 11">
    <name type="scientific">Quillaja saponaria</name>
    <name type="common">Soap bark tree</name>
    <dbReference type="NCBI Taxonomy" id="32244"/>
    <lineage>
        <taxon>Eukaryota</taxon>
        <taxon>Viridiplantae</taxon>
        <taxon>Streptophyta</taxon>
        <taxon>Embryophyta</taxon>
        <taxon>Tracheophyta</taxon>
        <taxon>Spermatophyta</taxon>
        <taxon>Magnoliopsida</taxon>
        <taxon>eudicotyledons</taxon>
        <taxon>Gunneridae</taxon>
        <taxon>Pentapetalae</taxon>
        <taxon>rosids</taxon>
        <taxon>fabids</taxon>
        <taxon>Fabales</taxon>
        <taxon>Quillajaceae</taxon>
        <taxon>Quillaja</taxon>
    </lineage>
</organism>
<evidence type="ECO:0000256" key="5">
    <source>
        <dbReference type="ARBA" id="ARBA00022833"/>
    </source>
</evidence>
<accession>A0AAD7M1M8</accession>
<evidence type="ECO:0000256" key="8">
    <source>
        <dbReference type="PIRSR" id="PIRSR601765-1"/>
    </source>
</evidence>
<dbReference type="EC" id="4.2.1.1" evidence="3 9"/>
<keyword evidence="5 8" id="KW-0862">Zinc</keyword>
<keyword evidence="8" id="KW-0479">Metal-binding</keyword>
<dbReference type="PROSITE" id="PS00704">
    <property type="entry name" value="PROK_CO2_ANHYDRASE_1"/>
    <property type="match status" value="1"/>
</dbReference>
<dbReference type="InterPro" id="IPR001765">
    <property type="entry name" value="Carbonic_anhydrase"/>
</dbReference>
<dbReference type="SUPFAM" id="SSF53056">
    <property type="entry name" value="beta-carbonic anhydrase, cab"/>
    <property type="match status" value="1"/>
</dbReference>
<name>A0AAD7M1M8_QUISA</name>
<dbReference type="InterPro" id="IPR015892">
    <property type="entry name" value="Carbonic_anhydrase_CS"/>
</dbReference>
<evidence type="ECO:0000256" key="7">
    <source>
        <dbReference type="ARBA" id="ARBA00048348"/>
    </source>
</evidence>
<keyword evidence="4" id="KW-0702">S-nitrosylation</keyword>
<dbReference type="CDD" id="cd00884">
    <property type="entry name" value="beta_CA_cladeB"/>
    <property type="match status" value="1"/>
</dbReference>
<feature type="binding site" evidence="8">
    <location>
        <position position="199"/>
    </location>
    <ligand>
        <name>Zn(2+)</name>
        <dbReference type="ChEBI" id="CHEBI:29105"/>
    </ligand>
</feature>
<evidence type="ECO:0000313" key="10">
    <source>
        <dbReference type="EMBL" id="KAJ7968299.1"/>
    </source>
</evidence>
<evidence type="ECO:0000256" key="6">
    <source>
        <dbReference type="ARBA" id="ARBA00023239"/>
    </source>
</evidence>
<reference evidence="10" key="1">
    <citation type="journal article" date="2023" name="Science">
        <title>Elucidation of the pathway for biosynthesis of saponin adjuvants from the soapbark tree.</title>
        <authorList>
            <person name="Reed J."/>
            <person name="Orme A."/>
            <person name="El-Demerdash A."/>
            <person name="Owen C."/>
            <person name="Martin L.B.B."/>
            <person name="Misra R.C."/>
            <person name="Kikuchi S."/>
            <person name="Rejzek M."/>
            <person name="Martin A.C."/>
            <person name="Harkess A."/>
            <person name="Leebens-Mack J."/>
            <person name="Louveau T."/>
            <person name="Stephenson M.J."/>
            <person name="Osbourn A."/>
        </authorList>
    </citation>
    <scope>NUCLEOTIDE SEQUENCE</scope>
    <source>
        <strain evidence="10">S10</strain>
    </source>
</reference>
<comment type="catalytic activity">
    <reaction evidence="7 9">
        <text>hydrogencarbonate + H(+) = CO2 + H2O</text>
        <dbReference type="Rhea" id="RHEA:10748"/>
        <dbReference type="ChEBI" id="CHEBI:15377"/>
        <dbReference type="ChEBI" id="CHEBI:15378"/>
        <dbReference type="ChEBI" id="CHEBI:16526"/>
        <dbReference type="ChEBI" id="CHEBI:17544"/>
        <dbReference type="EC" id="4.2.1.1"/>
    </reaction>
</comment>
<dbReference type="KEGG" id="qsa:O6P43_012425"/>
<gene>
    <name evidence="10" type="ORF">O6P43_012425</name>
</gene>
<comment type="similarity">
    <text evidence="2 9">Belongs to the beta-class carbonic anhydrase family.</text>
</comment>
<dbReference type="GO" id="GO:0015976">
    <property type="term" value="P:carbon utilization"/>
    <property type="evidence" value="ECO:0007669"/>
    <property type="project" value="InterPro"/>
</dbReference>
<dbReference type="AlphaFoldDB" id="A0AAD7M1M8"/>
<evidence type="ECO:0000256" key="9">
    <source>
        <dbReference type="RuleBase" id="RU003956"/>
    </source>
</evidence>
<evidence type="ECO:0000256" key="2">
    <source>
        <dbReference type="ARBA" id="ARBA00006217"/>
    </source>
</evidence>
<comment type="function">
    <text evidence="1 9">Reversible hydration of carbon dioxide.</text>
</comment>